<dbReference type="PROSITE" id="PS50949">
    <property type="entry name" value="HTH_GNTR"/>
    <property type="match status" value="1"/>
</dbReference>
<evidence type="ECO:0000256" key="2">
    <source>
        <dbReference type="ARBA" id="ARBA00023125"/>
    </source>
</evidence>
<evidence type="ECO:0000259" key="4">
    <source>
        <dbReference type="PROSITE" id="PS50949"/>
    </source>
</evidence>
<gene>
    <name evidence="5" type="ORF">AB0D95_31610</name>
</gene>
<name>A0ABV3EZZ5_9ACTN</name>
<dbReference type="EMBL" id="JBEZNA010000155">
    <property type="protein sequence ID" value="MEU9581759.1"/>
    <property type="molecule type" value="Genomic_DNA"/>
</dbReference>
<evidence type="ECO:0000313" key="6">
    <source>
        <dbReference type="Proteomes" id="UP001551584"/>
    </source>
</evidence>
<organism evidence="5 6">
    <name type="scientific">Streptomyces chilikensis</name>
    <dbReference type="NCBI Taxonomy" id="1194079"/>
    <lineage>
        <taxon>Bacteria</taxon>
        <taxon>Bacillati</taxon>
        <taxon>Actinomycetota</taxon>
        <taxon>Actinomycetes</taxon>
        <taxon>Kitasatosporales</taxon>
        <taxon>Streptomycetaceae</taxon>
        <taxon>Streptomyces</taxon>
    </lineage>
</organism>
<keyword evidence="6" id="KW-1185">Reference proteome</keyword>
<comment type="caution">
    <text evidence="5">The sequence shown here is derived from an EMBL/GenBank/DDBJ whole genome shotgun (WGS) entry which is preliminary data.</text>
</comment>
<proteinExistence type="predicted"/>
<dbReference type="SMART" id="SM00345">
    <property type="entry name" value="HTH_GNTR"/>
    <property type="match status" value="1"/>
</dbReference>
<dbReference type="InterPro" id="IPR000524">
    <property type="entry name" value="Tscrpt_reg_HTH_GntR"/>
</dbReference>
<evidence type="ECO:0000313" key="5">
    <source>
        <dbReference type="EMBL" id="MEU9581759.1"/>
    </source>
</evidence>
<dbReference type="InterPro" id="IPR036390">
    <property type="entry name" value="WH_DNA-bd_sf"/>
</dbReference>
<sequence length="74" mass="8300">MAEYEWQRIAREIEQEIAAGRIPRGGALPGIVRMAEQYGVADRTVRRALQDLRERGLIETLPHKGSFVVGLPEA</sequence>
<protein>
    <submittedName>
        <fullName evidence="5">Winged helix-turn-helix domain-containing protein</fullName>
    </submittedName>
</protein>
<evidence type="ECO:0000256" key="1">
    <source>
        <dbReference type="ARBA" id="ARBA00023015"/>
    </source>
</evidence>
<dbReference type="RefSeq" id="WP_166022920.1">
    <property type="nucleotide sequence ID" value="NZ_JBEZNA010000155.1"/>
</dbReference>
<keyword evidence="2" id="KW-0238">DNA-binding</keyword>
<reference evidence="5 6" key="1">
    <citation type="submission" date="2024-06" db="EMBL/GenBank/DDBJ databases">
        <title>The Natural Products Discovery Center: Release of the First 8490 Sequenced Strains for Exploring Actinobacteria Biosynthetic Diversity.</title>
        <authorList>
            <person name="Kalkreuter E."/>
            <person name="Kautsar S.A."/>
            <person name="Yang D."/>
            <person name="Bader C.D."/>
            <person name="Teijaro C.N."/>
            <person name="Fluegel L."/>
            <person name="Davis C.M."/>
            <person name="Simpson J.R."/>
            <person name="Lauterbach L."/>
            <person name="Steele A.D."/>
            <person name="Gui C."/>
            <person name="Meng S."/>
            <person name="Li G."/>
            <person name="Viehrig K."/>
            <person name="Ye F."/>
            <person name="Su P."/>
            <person name="Kiefer A.F."/>
            <person name="Nichols A."/>
            <person name="Cepeda A.J."/>
            <person name="Yan W."/>
            <person name="Fan B."/>
            <person name="Jiang Y."/>
            <person name="Adhikari A."/>
            <person name="Zheng C.-J."/>
            <person name="Schuster L."/>
            <person name="Cowan T.M."/>
            <person name="Smanski M.J."/>
            <person name="Chevrette M.G."/>
            <person name="De Carvalho L.P.S."/>
            <person name="Shen B."/>
        </authorList>
    </citation>
    <scope>NUCLEOTIDE SEQUENCE [LARGE SCALE GENOMIC DNA]</scope>
    <source>
        <strain evidence="5 6">NPDC048117</strain>
    </source>
</reference>
<feature type="domain" description="HTH gntR-type" evidence="4">
    <location>
        <begin position="3"/>
        <end position="71"/>
    </location>
</feature>
<dbReference type="Gene3D" id="1.10.10.10">
    <property type="entry name" value="Winged helix-like DNA-binding domain superfamily/Winged helix DNA-binding domain"/>
    <property type="match status" value="1"/>
</dbReference>
<dbReference type="Proteomes" id="UP001551584">
    <property type="component" value="Unassembled WGS sequence"/>
</dbReference>
<dbReference type="InterPro" id="IPR036388">
    <property type="entry name" value="WH-like_DNA-bd_sf"/>
</dbReference>
<dbReference type="CDD" id="cd07377">
    <property type="entry name" value="WHTH_GntR"/>
    <property type="match status" value="1"/>
</dbReference>
<keyword evidence="1" id="KW-0805">Transcription regulation</keyword>
<evidence type="ECO:0000256" key="3">
    <source>
        <dbReference type="ARBA" id="ARBA00023163"/>
    </source>
</evidence>
<dbReference type="PANTHER" id="PTHR44846:SF1">
    <property type="entry name" value="MANNOSYL-D-GLYCERATE TRANSPORT_METABOLISM SYSTEM REPRESSOR MNGR-RELATED"/>
    <property type="match status" value="1"/>
</dbReference>
<dbReference type="SUPFAM" id="SSF46785">
    <property type="entry name" value="Winged helix' DNA-binding domain"/>
    <property type="match status" value="1"/>
</dbReference>
<dbReference type="PANTHER" id="PTHR44846">
    <property type="entry name" value="MANNOSYL-D-GLYCERATE TRANSPORT/METABOLISM SYSTEM REPRESSOR MNGR-RELATED"/>
    <property type="match status" value="1"/>
</dbReference>
<keyword evidence="3" id="KW-0804">Transcription</keyword>
<dbReference type="InterPro" id="IPR050679">
    <property type="entry name" value="Bact_HTH_transcr_reg"/>
</dbReference>
<dbReference type="Pfam" id="PF00392">
    <property type="entry name" value="GntR"/>
    <property type="match status" value="1"/>
</dbReference>
<accession>A0ABV3EZZ5</accession>